<accession>A0A5J6TA09</accession>
<sequence>MTDPIDVEDQGDEPGPLLTVDDLKPFATIAEPKAKAMIEDAIGTAIIHAPCILSDDFPAAKRAAAKAILRGAVLRWNEAGTGAVSQQSSLSYSQTLDTRQPRKVMFFPSEVDALRRLCRPDTDTGGAFSIDTLPTREGIVHAEICSIYFGGGCSCGAILTQGLALYEQDQGWA</sequence>
<dbReference type="KEGG" id="vg:63926107"/>
<keyword evidence="2" id="KW-1185">Reference proteome</keyword>
<organism evidence="1 2">
    <name type="scientific">Mycobacterium phage Mercurio</name>
    <dbReference type="NCBI Taxonomy" id="2575612"/>
    <lineage>
        <taxon>Viruses</taxon>
        <taxon>Duplodnaviria</taxon>
        <taxon>Heunggongvirae</taxon>
        <taxon>Uroviricota</taxon>
        <taxon>Caudoviricetes</taxon>
        <taxon>Gclasvirinae</taxon>
        <taxon>Jolieduovirus</taxon>
        <taxon>Jolieduovirus mercurio</taxon>
    </lineage>
</organism>
<gene>
    <name evidence="1" type="primary">10</name>
    <name evidence="1" type="ORF">PBI_MERCURIO_10</name>
</gene>
<proteinExistence type="predicted"/>
<dbReference type="EMBL" id="MN234219">
    <property type="protein sequence ID" value="QFG06012.1"/>
    <property type="molecule type" value="Genomic_DNA"/>
</dbReference>
<evidence type="ECO:0000313" key="1">
    <source>
        <dbReference type="EMBL" id="QFG06012.1"/>
    </source>
</evidence>
<dbReference type="RefSeq" id="YP_010051616.1">
    <property type="nucleotide sequence ID" value="NC_054445.1"/>
</dbReference>
<dbReference type="GeneID" id="63926107"/>
<reference evidence="1 2" key="1">
    <citation type="submission" date="2019-07" db="EMBL/GenBank/DDBJ databases">
        <authorList>
            <person name="Divens A.M."/>
            <person name="Garlena R.A."/>
            <person name="Russell D.A."/>
            <person name="Pope W.H."/>
            <person name="Jacobs-Sera D."/>
            <person name="Hatfull G.F."/>
        </authorList>
    </citation>
    <scope>NUCLEOTIDE SEQUENCE [LARGE SCALE GENOMIC DNA]</scope>
</reference>
<name>A0A5J6TA09_9CAUD</name>
<protein>
    <submittedName>
        <fullName evidence="1">Head-to-tail adaptor</fullName>
    </submittedName>
</protein>
<dbReference type="Proteomes" id="UP000326063">
    <property type="component" value="Segment"/>
</dbReference>
<evidence type="ECO:0000313" key="2">
    <source>
        <dbReference type="Proteomes" id="UP000326063"/>
    </source>
</evidence>